<dbReference type="Pfam" id="PF01370">
    <property type="entry name" value="Epimerase"/>
    <property type="match status" value="1"/>
</dbReference>
<dbReference type="GO" id="GO:0004029">
    <property type="term" value="F:aldehyde dehydrogenase (NAD+) activity"/>
    <property type="evidence" value="ECO:0007669"/>
    <property type="project" value="TreeGrafter"/>
</dbReference>
<evidence type="ECO:0000256" key="1">
    <source>
        <dbReference type="SAM" id="MobiDB-lite"/>
    </source>
</evidence>
<protein>
    <submittedName>
        <fullName evidence="3">Reductase</fullName>
    </submittedName>
</protein>
<dbReference type="EMBL" id="LQBM01000002">
    <property type="protein sequence ID" value="KUG59565.1"/>
    <property type="molecule type" value="Genomic_DNA"/>
</dbReference>
<sequence length="338" mass="36554">MRRILILGGTGWLGAEIAAAAVAQGHQVTALARGISGFAPSGVQMVHADRTESGAYAPVQQPWDEVIELSYAPELVESALDALAAYARHWTLISSVSVYARNDQSDADETAQLLVPEDLQDYADAKVHAENISRARLGSRLLIIRPGLISGPGDPSDRFGYWPGRFQRGGRVLAPEPAHRWVQTIDVSDLADFILGPGSTMAGTAINAVGLRITLEEFFAELQTSAPAGTTLAPAEDSWLLDHGVNYWSGPRSLPLWLPLRDAGFAQRSNDRFVKAGGTLRSLSETIARVLVDETRRGLDRTRRSGLSAEEEADLLRMLPPATARAPLKDQDQNTGSR</sequence>
<dbReference type="STRING" id="317018.AVL63_10525"/>
<dbReference type="InterPro" id="IPR051783">
    <property type="entry name" value="NAD(P)-dependent_oxidoreduct"/>
</dbReference>
<dbReference type="RefSeq" id="WP_058887800.1">
    <property type="nucleotide sequence ID" value="NZ_LQBM01000002.1"/>
</dbReference>
<dbReference type="OrthoDB" id="7941246at2"/>
<evidence type="ECO:0000259" key="2">
    <source>
        <dbReference type="Pfam" id="PF01370"/>
    </source>
</evidence>
<keyword evidence="4" id="KW-1185">Reference proteome</keyword>
<dbReference type="SUPFAM" id="SSF51735">
    <property type="entry name" value="NAD(P)-binding Rossmann-fold domains"/>
    <property type="match status" value="1"/>
</dbReference>
<name>A0A0W8IHX2_9MICC</name>
<gene>
    <name evidence="3" type="ORF">AVL63_10525</name>
</gene>
<accession>A0A0W8IHX2</accession>
<evidence type="ECO:0000313" key="3">
    <source>
        <dbReference type="EMBL" id="KUG59565.1"/>
    </source>
</evidence>
<organism evidence="3 4">
    <name type="scientific">Nesterenkonia jeotgali</name>
    <dbReference type="NCBI Taxonomy" id="317018"/>
    <lineage>
        <taxon>Bacteria</taxon>
        <taxon>Bacillati</taxon>
        <taxon>Actinomycetota</taxon>
        <taxon>Actinomycetes</taxon>
        <taxon>Micrococcales</taxon>
        <taxon>Micrococcaceae</taxon>
        <taxon>Nesterenkonia</taxon>
    </lineage>
</organism>
<dbReference type="AlphaFoldDB" id="A0A0W8IHX2"/>
<dbReference type="InterPro" id="IPR001509">
    <property type="entry name" value="Epimerase_deHydtase"/>
</dbReference>
<dbReference type="PANTHER" id="PTHR48079:SF6">
    <property type="entry name" value="NAD(P)-BINDING DOMAIN-CONTAINING PROTEIN-RELATED"/>
    <property type="match status" value="1"/>
</dbReference>
<dbReference type="PANTHER" id="PTHR48079">
    <property type="entry name" value="PROTEIN YEEZ"/>
    <property type="match status" value="1"/>
</dbReference>
<feature type="domain" description="NAD-dependent epimerase/dehydratase" evidence="2">
    <location>
        <begin position="4"/>
        <end position="195"/>
    </location>
</feature>
<feature type="region of interest" description="Disordered" evidence="1">
    <location>
        <begin position="316"/>
        <end position="338"/>
    </location>
</feature>
<dbReference type="Proteomes" id="UP000054023">
    <property type="component" value="Unassembled WGS sequence"/>
</dbReference>
<dbReference type="GO" id="GO:0005737">
    <property type="term" value="C:cytoplasm"/>
    <property type="evidence" value="ECO:0007669"/>
    <property type="project" value="TreeGrafter"/>
</dbReference>
<dbReference type="InterPro" id="IPR036291">
    <property type="entry name" value="NAD(P)-bd_dom_sf"/>
</dbReference>
<reference evidence="4" key="1">
    <citation type="submission" date="2015-12" db="EMBL/GenBank/DDBJ databases">
        <authorList>
            <person name="Nair G.R."/>
            <person name="Kaur G."/>
            <person name="Mayilraj S."/>
        </authorList>
    </citation>
    <scope>NUCLEOTIDE SEQUENCE [LARGE SCALE GENOMIC DNA]</scope>
    <source>
        <strain evidence="4">CD08_7</strain>
    </source>
</reference>
<proteinExistence type="predicted"/>
<evidence type="ECO:0000313" key="4">
    <source>
        <dbReference type="Proteomes" id="UP000054023"/>
    </source>
</evidence>
<dbReference type="Gene3D" id="3.40.50.720">
    <property type="entry name" value="NAD(P)-binding Rossmann-like Domain"/>
    <property type="match status" value="1"/>
</dbReference>
<comment type="caution">
    <text evidence="3">The sequence shown here is derived from an EMBL/GenBank/DDBJ whole genome shotgun (WGS) entry which is preliminary data.</text>
</comment>